<reference evidence="2 3" key="1">
    <citation type="submission" date="2020-04" db="EMBL/GenBank/DDBJ databases">
        <title>Novel Mycoplasma species detected in Phocoena phocoena (harbor porpoise) from the USA.</title>
        <authorList>
            <person name="Volokhov D.V."/>
        </authorList>
    </citation>
    <scope>NUCLEOTIDE SEQUENCE [LARGE SCALE GENOMIC DNA]</scope>
    <source>
        <strain evidence="2 3">Phocoena C-264-GEN</strain>
    </source>
</reference>
<dbReference type="InterPro" id="IPR035994">
    <property type="entry name" value="Nucleoside_phosphorylase_sf"/>
</dbReference>
<dbReference type="GO" id="GO:0008782">
    <property type="term" value="F:adenosylhomocysteine nucleosidase activity"/>
    <property type="evidence" value="ECO:0007669"/>
    <property type="project" value="TreeGrafter"/>
</dbReference>
<evidence type="ECO:0000259" key="1">
    <source>
        <dbReference type="Pfam" id="PF01048"/>
    </source>
</evidence>
<dbReference type="PANTHER" id="PTHR46832:SF1">
    <property type="entry name" value="5'-METHYLTHIOADENOSINE_S-ADENOSYLHOMOCYSTEINE NUCLEOSIDASE"/>
    <property type="match status" value="1"/>
</dbReference>
<dbReference type="Gene3D" id="3.40.50.1580">
    <property type="entry name" value="Nucleoside phosphorylase domain"/>
    <property type="match status" value="1"/>
</dbReference>
<dbReference type="AlphaFoldDB" id="A0A858U2S8"/>
<dbReference type="RefSeq" id="WP_169604831.1">
    <property type="nucleotide sequence ID" value="NZ_CP051481.1"/>
</dbReference>
<dbReference type="GO" id="GO:0019284">
    <property type="term" value="P:L-methionine salvage from S-adenosylmethionine"/>
    <property type="evidence" value="ECO:0007669"/>
    <property type="project" value="TreeGrafter"/>
</dbReference>
<organism evidence="2 3">
    <name type="scientific">Mycoplasma phocoenae</name>
    <dbReference type="NCBI Taxonomy" id="754517"/>
    <lineage>
        <taxon>Bacteria</taxon>
        <taxon>Bacillati</taxon>
        <taxon>Mycoplasmatota</taxon>
        <taxon>Mollicutes</taxon>
        <taxon>Mycoplasmataceae</taxon>
        <taxon>Mycoplasma</taxon>
    </lineage>
</organism>
<dbReference type="EMBL" id="CP051481">
    <property type="protein sequence ID" value="QJG66780.1"/>
    <property type="molecule type" value="Genomic_DNA"/>
</dbReference>
<sequence length="236" mass="26996">MLNESIELFNYKTSKFLFIVAEKEEIEHILKTHTWIENEDNLITIYSNKTSNSIDILITGVGKINAGINFNKIPNDYYEHIINIGTAGSLNPDHNIGDIFIINNAAYHDVDLRILPNYKKGQLPNMPQMYSVNKNEIEFITKHIKDVDNTNILTGDTFVFDSQILDGFDNAFNLVDMESCALLQTNLLYNNQYNLSIVKIVSDIIVNKNNSLTYKESLNLCSEKISAIIQYFMNLK</sequence>
<gene>
    <name evidence="2" type="ORF">HGG69_00325</name>
</gene>
<keyword evidence="3" id="KW-1185">Reference proteome</keyword>
<proteinExistence type="predicted"/>
<name>A0A858U2S8_9MOLU</name>
<dbReference type="PANTHER" id="PTHR46832">
    <property type="entry name" value="5'-METHYLTHIOADENOSINE/S-ADENOSYLHOMOCYSTEINE NUCLEOSIDASE"/>
    <property type="match status" value="1"/>
</dbReference>
<dbReference type="Proteomes" id="UP000501060">
    <property type="component" value="Chromosome"/>
</dbReference>
<dbReference type="GO" id="GO:0008930">
    <property type="term" value="F:methylthioadenosine nucleosidase activity"/>
    <property type="evidence" value="ECO:0007669"/>
    <property type="project" value="TreeGrafter"/>
</dbReference>
<evidence type="ECO:0000313" key="3">
    <source>
        <dbReference type="Proteomes" id="UP000501060"/>
    </source>
</evidence>
<feature type="domain" description="Nucleoside phosphorylase" evidence="1">
    <location>
        <begin position="19"/>
        <end position="231"/>
    </location>
</feature>
<dbReference type="SUPFAM" id="SSF53167">
    <property type="entry name" value="Purine and uridine phosphorylases"/>
    <property type="match status" value="1"/>
</dbReference>
<dbReference type="CDD" id="cd09008">
    <property type="entry name" value="MTAN"/>
    <property type="match status" value="1"/>
</dbReference>
<accession>A0A858U2S8</accession>
<dbReference type="Pfam" id="PF01048">
    <property type="entry name" value="PNP_UDP_1"/>
    <property type="match status" value="1"/>
</dbReference>
<dbReference type="InterPro" id="IPR000845">
    <property type="entry name" value="Nucleoside_phosphorylase_d"/>
</dbReference>
<protein>
    <submittedName>
        <fullName evidence="2">5'-methylthioadenosine/S-adenosylhomocysteine nucleosidase</fullName>
    </submittedName>
</protein>
<dbReference type="KEGG" id="mphe:HGG69_00325"/>
<evidence type="ECO:0000313" key="2">
    <source>
        <dbReference type="EMBL" id="QJG66780.1"/>
    </source>
</evidence>
<dbReference type="GO" id="GO:0005829">
    <property type="term" value="C:cytosol"/>
    <property type="evidence" value="ECO:0007669"/>
    <property type="project" value="TreeGrafter"/>
</dbReference>
<dbReference type="GO" id="GO:0009116">
    <property type="term" value="P:nucleoside metabolic process"/>
    <property type="evidence" value="ECO:0007669"/>
    <property type="project" value="InterPro"/>
</dbReference>